<dbReference type="InterPro" id="IPR000014">
    <property type="entry name" value="PAS"/>
</dbReference>
<reference evidence="5" key="1">
    <citation type="journal article" date="2023" name="Int. J. Syst. Evol. Microbiol.">
        <title>Mesoterricola silvestris gen. nov., sp. nov., Mesoterricola sediminis sp. nov., Geothrix oryzae sp. nov., Geothrix edaphica sp. nov., Geothrix rubra sp. nov., and Geothrix limicola sp. nov., six novel members of Acidobacteriota isolated from soils.</title>
        <authorList>
            <person name="Itoh H."/>
            <person name="Sugisawa Y."/>
            <person name="Mise K."/>
            <person name="Xu Z."/>
            <person name="Kuniyasu M."/>
            <person name="Ushijima N."/>
            <person name="Kawano K."/>
            <person name="Kobayashi E."/>
            <person name="Shiratori Y."/>
            <person name="Masuda Y."/>
            <person name="Senoo K."/>
        </authorList>
    </citation>
    <scope>NUCLEOTIDE SEQUENCE</scope>
    <source>
        <strain evidence="5">W786</strain>
    </source>
</reference>
<dbReference type="SMART" id="SM00086">
    <property type="entry name" value="PAC"/>
    <property type="match status" value="3"/>
</dbReference>
<dbReference type="PROSITE" id="PS50112">
    <property type="entry name" value="PAS"/>
    <property type="match status" value="2"/>
</dbReference>
<accession>A0AA48GVN9</accession>
<evidence type="ECO:0000259" key="4">
    <source>
        <dbReference type="PROSITE" id="PS50113"/>
    </source>
</evidence>
<dbReference type="Proteomes" id="UP001228113">
    <property type="component" value="Chromosome"/>
</dbReference>
<evidence type="ECO:0000313" key="6">
    <source>
        <dbReference type="Proteomes" id="UP001228113"/>
    </source>
</evidence>
<comment type="caution">
    <text evidence="1">Lacks conserved residue(s) required for the propagation of feature annotation.</text>
</comment>
<dbReference type="SUPFAM" id="SSF55785">
    <property type="entry name" value="PYP-like sensor domain (PAS domain)"/>
    <property type="match status" value="3"/>
</dbReference>
<protein>
    <recommendedName>
        <fullName evidence="7">PAS domain S-box-containing protein</fullName>
    </recommendedName>
</protein>
<dbReference type="InterPro" id="IPR001789">
    <property type="entry name" value="Sig_transdc_resp-reg_receiver"/>
</dbReference>
<dbReference type="InterPro" id="IPR000700">
    <property type="entry name" value="PAS-assoc_C"/>
</dbReference>
<dbReference type="Pfam" id="PF13426">
    <property type="entry name" value="PAS_9"/>
    <property type="match status" value="1"/>
</dbReference>
<dbReference type="GO" id="GO:0000160">
    <property type="term" value="P:phosphorelay signal transduction system"/>
    <property type="evidence" value="ECO:0007669"/>
    <property type="project" value="InterPro"/>
</dbReference>
<dbReference type="InterPro" id="IPR052155">
    <property type="entry name" value="Biofilm_reg_signaling"/>
</dbReference>
<feature type="domain" description="PAC" evidence="4">
    <location>
        <begin position="90"/>
        <end position="140"/>
    </location>
</feature>
<dbReference type="SUPFAM" id="SSF52172">
    <property type="entry name" value="CheY-like"/>
    <property type="match status" value="1"/>
</dbReference>
<sequence length="731" mass="79311">MDTSQTQLALAALRAVGGPLEAAFDLVPVGLSVTVLRTGCILAVNPALLDMLGYRAEEVVGRTTEALEVWLDPGGRDPFRKALAEHGRVQGLETRLRRADGSSRWVALTAQVMEVEGVPLVLTVMADIQARKALEQVNLDRERLLSLFIAHAPTAIAMLDQDLRYIAASRRWLEDYRLGDLDVAGRSHYELFPEIPARWRETHRRCLAGATETCARDPFYRQDGTVDWLRWEVRPWRDGTGAVGGILIWTERINDQIRAEDDLRASEARFRSLFEIAPVPCALFHRDGQTLDLNRRFQEVFGYTLADLPTLADWRQRAYPALDAPRERDQAWHDAEARLGPGLAAVQRFERQVTCKDGTVRTVEISLAVHQDCILTTHVDLTDRLQAEAARRRLRDAEAQSLSAQATALGPALGNLAGLILGHADLALGDPGLPPETARRLEAIREAARHAADLLLPAEVTGEAPGLLQVGRTLIHLLGTLERSAGPGLTLAFPDGPPLPPLAMDGRQFERMIEGIVRAAQEAAPGPARLTFTARAETLDADLCKARPGALPGTYVRLDVAGADLALGTSLLQDALAPFTGRTVGGLGIACAIAREAGGFVVVEGSMGADMRLALYLPVAVGLPDDCPQGHGETILLVAPEPARLELTRTCLDRLGYHPLAVADPRAAVELARHHPGPIDVCLAHPLLADPGEADLAKRLRQHRPGLPCRVLACAFSLGDLAWVIRDALDG</sequence>
<dbReference type="KEGG" id="msea:METESE_14530"/>
<dbReference type="PROSITE" id="PS50113">
    <property type="entry name" value="PAC"/>
    <property type="match status" value="1"/>
</dbReference>
<evidence type="ECO:0008006" key="7">
    <source>
        <dbReference type="Google" id="ProtNLM"/>
    </source>
</evidence>
<dbReference type="AlphaFoldDB" id="A0AA48GVN9"/>
<evidence type="ECO:0000313" key="5">
    <source>
        <dbReference type="EMBL" id="BDU76495.1"/>
    </source>
</evidence>
<dbReference type="Pfam" id="PF13188">
    <property type="entry name" value="PAS_8"/>
    <property type="match status" value="1"/>
</dbReference>
<evidence type="ECO:0000256" key="1">
    <source>
        <dbReference type="PROSITE-ProRule" id="PRU00169"/>
    </source>
</evidence>
<dbReference type="PANTHER" id="PTHR44757:SF2">
    <property type="entry name" value="BIOFILM ARCHITECTURE MAINTENANCE PROTEIN MBAA"/>
    <property type="match status" value="1"/>
</dbReference>
<feature type="domain" description="PAS" evidence="3">
    <location>
        <begin position="39"/>
        <end position="83"/>
    </location>
</feature>
<name>A0AA48GVN9_9BACT</name>
<dbReference type="Gene3D" id="3.30.450.20">
    <property type="entry name" value="PAS domain"/>
    <property type="match status" value="3"/>
</dbReference>
<gene>
    <name evidence="5" type="ORF">METESE_14530</name>
</gene>
<evidence type="ECO:0000259" key="3">
    <source>
        <dbReference type="PROSITE" id="PS50112"/>
    </source>
</evidence>
<dbReference type="PANTHER" id="PTHR44757">
    <property type="entry name" value="DIGUANYLATE CYCLASE DGCP"/>
    <property type="match status" value="1"/>
</dbReference>
<dbReference type="InterPro" id="IPR001610">
    <property type="entry name" value="PAC"/>
</dbReference>
<proteinExistence type="predicted"/>
<dbReference type="InterPro" id="IPR013656">
    <property type="entry name" value="PAS_4"/>
</dbReference>
<dbReference type="PROSITE" id="PS50110">
    <property type="entry name" value="RESPONSE_REGULATORY"/>
    <property type="match status" value="1"/>
</dbReference>
<dbReference type="Pfam" id="PF08448">
    <property type="entry name" value="PAS_4"/>
    <property type="match status" value="1"/>
</dbReference>
<organism evidence="5 6">
    <name type="scientific">Mesoterricola sediminis</name>
    <dbReference type="NCBI Taxonomy" id="2927980"/>
    <lineage>
        <taxon>Bacteria</taxon>
        <taxon>Pseudomonadati</taxon>
        <taxon>Acidobacteriota</taxon>
        <taxon>Holophagae</taxon>
        <taxon>Holophagales</taxon>
        <taxon>Holophagaceae</taxon>
        <taxon>Mesoterricola</taxon>
    </lineage>
</organism>
<dbReference type="SMART" id="SM00091">
    <property type="entry name" value="PAS"/>
    <property type="match status" value="3"/>
</dbReference>
<dbReference type="InterPro" id="IPR035965">
    <property type="entry name" value="PAS-like_dom_sf"/>
</dbReference>
<dbReference type="NCBIfam" id="TIGR00229">
    <property type="entry name" value="sensory_box"/>
    <property type="match status" value="3"/>
</dbReference>
<evidence type="ECO:0000259" key="2">
    <source>
        <dbReference type="PROSITE" id="PS50110"/>
    </source>
</evidence>
<dbReference type="EMBL" id="AP027081">
    <property type="protein sequence ID" value="BDU76495.1"/>
    <property type="molecule type" value="Genomic_DNA"/>
</dbReference>
<dbReference type="RefSeq" id="WP_316411432.1">
    <property type="nucleotide sequence ID" value="NZ_AP027081.1"/>
</dbReference>
<dbReference type="InterPro" id="IPR011006">
    <property type="entry name" value="CheY-like_superfamily"/>
</dbReference>
<feature type="domain" description="PAS" evidence="3">
    <location>
        <begin position="266"/>
        <end position="308"/>
    </location>
</feature>
<keyword evidence="6" id="KW-1185">Reference proteome</keyword>
<dbReference type="CDD" id="cd00130">
    <property type="entry name" value="PAS"/>
    <property type="match status" value="3"/>
</dbReference>
<feature type="domain" description="Response regulatory" evidence="2">
    <location>
        <begin position="634"/>
        <end position="731"/>
    </location>
</feature>